<dbReference type="Proteomes" id="UP001212997">
    <property type="component" value="Unassembled WGS sequence"/>
</dbReference>
<feature type="compositionally biased region" description="Polar residues" evidence="1">
    <location>
        <begin position="347"/>
        <end position="365"/>
    </location>
</feature>
<keyword evidence="3" id="KW-1185">Reference proteome</keyword>
<evidence type="ECO:0000256" key="1">
    <source>
        <dbReference type="SAM" id="MobiDB-lite"/>
    </source>
</evidence>
<feature type="region of interest" description="Disordered" evidence="1">
    <location>
        <begin position="389"/>
        <end position="421"/>
    </location>
</feature>
<evidence type="ECO:0000313" key="2">
    <source>
        <dbReference type="EMBL" id="KAJ3489980.1"/>
    </source>
</evidence>
<name>A0AAD5VFC3_9APHY</name>
<feature type="compositionally biased region" description="Polar residues" evidence="1">
    <location>
        <begin position="392"/>
        <end position="404"/>
    </location>
</feature>
<feature type="region of interest" description="Disordered" evidence="1">
    <location>
        <begin position="31"/>
        <end position="100"/>
    </location>
</feature>
<gene>
    <name evidence="2" type="ORF">NLI96_g1748</name>
</gene>
<protein>
    <submittedName>
        <fullName evidence="2">Uncharacterized protein</fullName>
    </submittedName>
</protein>
<feature type="region of interest" description="Disordered" evidence="1">
    <location>
        <begin position="321"/>
        <end position="370"/>
    </location>
</feature>
<feature type="region of interest" description="Disordered" evidence="1">
    <location>
        <begin position="242"/>
        <end position="303"/>
    </location>
</feature>
<feature type="compositionally biased region" description="Basic and acidic residues" evidence="1">
    <location>
        <begin position="275"/>
        <end position="303"/>
    </location>
</feature>
<proteinExistence type="predicted"/>
<feature type="compositionally biased region" description="Low complexity" evidence="1">
    <location>
        <begin position="68"/>
        <end position="79"/>
    </location>
</feature>
<comment type="caution">
    <text evidence="2">The sequence shown here is derived from an EMBL/GenBank/DDBJ whole genome shotgun (WGS) entry which is preliminary data.</text>
</comment>
<dbReference type="EMBL" id="JANAWD010000035">
    <property type="protein sequence ID" value="KAJ3489980.1"/>
    <property type="molecule type" value="Genomic_DNA"/>
</dbReference>
<feature type="region of interest" description="Disordered" evidence="1">
    <location>
        <begin position="167"/>
        <end position="198"/>
    </location>
</feature>
<accession>A0AAD5VFC3</accession>
<evidence type="ECO:0000313" key="3">
    <source>
        <dbReference type="Proteomes" id="UP001212997"/>
    </source>
</evidence>
<dbReference type="AlphaFoldDB" id="A0AAD5VFC3"/>
<feature type="compositionally biased region" description="Polar residues" evidence="1">
    <location>
        <begin position="175"/>
        <end position="184"/>
    </location>
</feature>
<sequence length="510" mass="56282">MMRMMILKKEARYYLWGLGWWKRENNTDTYQNQNPYGANPNPYAHAHGRSSGGGGGPNHHNHTHSYARNNANSNSHNSGSGSGSSRRRPPPPPTSVALDDRFDAMTTEVPTEWGVRHVGDGHGRDYEESISGYQNYVNEMERMLGGEVDLQVTNTRNSTASVTMRKIQPRRSESSRTMNASTGVMSPGGDGKGRRGLGGVANIENVRQVTGRKGAVELVEHKIMEDNHQRTISLWRERVAQSNASRSAEDEVQSEINGPTHRRINSGDARSPRRMMSEDFRGSGRARGDSVGHRGGIKSKDTQRVGDYERSEYLVSVQKTRKHGGAPKITHPPSEVGYVPPPPSVTGRASNLASPRMQPVTSPRLSPQMRRAPIRADCDRSEYMITFPNTPPYSQGSPTGSSDPEANAGLHHPVSPAQSRTCIPIDGGDFGSMTRASQSSPVELILSSCEPSLLHIAPVLAELGIHKMEHLRAMCRLSEETRDREVKELALRMGVTVMEWAILWDKLQTL</sequence>
<reference evidence="2" key="1">
    <citation type="submission" date="2022-07" db="EMBL/GenBank/DDBJ databases">
        <title>Genome Sequence of Physisporinus lineatus.</title>
        <authorList>
            <person name="Buettner E."/>
        </authorList>
    </citation>
    <scope>NUCLEOTIDE SEQUENCE</scope>
    <source>
        <strain evidence="2">VT162</strain>
    </source>
</reference>
<organism evidence="2 3">
    <name type="scientific">Meripilus lineatus</name>
    <dbReference type="NCBI Taxonomy" id="2056292"/>
    <lineage>
        <taxon>Eukaryota</taxon>
        <taxon>Fungi</taxon>
        <taxon>Dikarya</taxon>
        <taxon>Basidiomycota</taxon>
        <taxon>Agaricomycotina</taxon>
        <taxon>Agaricomycetes</taxon>
        <taxon>Polyporales</taxon>
        <taxon>Meripilaceae</taxon>
        <taxon>Meripilus</taxon>
    </lineage>
</organism>